<dbReference type="Proteomes" id="UP000436088">
    <property type="component" value="Unassembled WGS sequence"/>
</dbReference>
<dbReference type="GO" id="GO:0005634">
    <property type="term" value="C:nucleus"/>
    <property type="evidence" value="ECO:0007669"/>
    <property type="project" value="UniProtKB-SubCell"/>
</dbReference>
<dbReference type="EMBL" id="VEPZ02000855">
    <property type="protein sequence ID" value="KAE8715984.1"/>
    <property type="molecule type" value="Genomic_DNA"/>
</dbReference>
<dbReference type="AlphaFoldDB" id="A0A6A3BGY0"/>
<proteinExistence type="predicted"/>
<keyword evidence="2" id="KW-0539">Nucleus</keyword>
<name>A0A6A3BGY0_HIBSY</name>
<dbReference type="PANTHER" id="PTHR12565:SF431">
    <property type="entry name" value="TRANSCRIPTION FACTOR BHLH137"/>
    <property type="match status" value="1"/>
</dbReference>
<evidence type="ECO:0000313" key="4">
    <source>
        <dbReference type="Proteomes" id="UP000436088"/>
    </source>
</evidence>
<evidence type="ECO:0000256" key="2">
    <source>
        <dbReference type="ARBA" id="ARBA00023242"/>
    </source>
</evidence>
<keyword evidence="4" id="KW-1185">Reference proteome</keyword>
<comment type="subcellular location">
    <subcellularLocation>
        <location evidence="1">Nucleus</location>
    </subcellularLocation>
</comment>
<gene>
    <name evidence="3" type="ORF">F3Y22_tig00110156pilonHSYRG00116</name>
</gene>
<dbReference type="GO" id="GO:0003700">
    <property type="term" value="F:DNA-binding transcription factor activity"/>
    <property type="evidence" value="ECO:0007669"/>
    <property type="project" value="TreeGrafter"/>
</dbReference>
<dbReference type="InterPro" id="IPR024097">
    <property type="entry name" value="bHLH_ZIP_TF"/>
</dbReference>
<organism evidence="3 4">
    <name type="scientific">Hibiscus syriacus</name>
    <name type="common">Rose of Sharon</name>
    <dbReference type="NCBI Taxonomy" id="106335"/>
    <lineage>
        <taxon>Eukaryota</taxon>
        <taxon>Viridiplantae</taxon>
        <taxon>Streptophyta</taxon>
        <taxon>Embryophyta</taxon>
        <taxon>Tracheophyta</taxon>
        <taxon>Spermatophyta</taxon>
        <taxon>Magnoliopsida</taxon>
        <taxon>eudicotyledons</taxon>
        <taxon>Gunneridae</taxon>
        <taxon>Pentapetalae</taxon>
        <taxon>rosids</taxon>
        <taxon>malvids</taxon>
        <taxon>Malvales</taxon>
        <taxon>Malvaceae</taxon>
        <taxon>Malvoideae</taxon>
        <taxon>Hibiscus</taxon>
    </lineage>
</organism>
<protein>
    <submittedName>
        <fullName evidence="3">S-adenosylmethionine decarboxylase</fullName>
    </submittedName>
</protein>
<comment type="caution">
    <text evidence="3">The sequence shown here is derived from an EMBL/GenBank/DDBJ whole genome shotgun (WGS) entry which is preliminary data.</text>
</comment>
<sequence>MLDEIINYVQSLQNQVEFLSMKLASVSPMFHDFGLDLEALTVKPEGVNSEVSTTAVLPCMKESTTQASAFVDSTTATFAPSDNYPLLDVSPSPALFLHQAQAQAPIVFSHHQELEDQRQKFHNSSGLNDSLCSFYEVFNAVSCPTNICKLAERMNQNKAYLFYNSSSMPGGHPNINGKDHIFL</sequence>
<reference evidence="3" key="1">
    <citation type="submission" date="2019-09" db="EMBL/GenBank/DDBJ databases">
        <title>Draft genome information of white flower Hibiscus syriacus.</title>
        <authorList>
            <person name="Kim Y.-M."/>
        </authorList>
    </citation>
    <scope>NUCLEOTIDE SEQUENCE [LARGE SCALE GENOMIC DNA]</scope>
    <source>
        <strain evidence="3">YM2019G1</strain>
    </source>
</reference>
<accession>A0A6A3BGY0</accession>
<dbReference type="PANTHER" id="PTHR12565">
    <property type="entry name" value="STEROL REGULATORY ELEMENT-BINDING PROTEIN"/>
    <property type="match status" value="1"/>
</dbReference>
<evidence type="ECO:0000256" key="1">
    <source>
        <dbReference type="ARBA" id="ARBA00004123"/>
    </source>
</evidence>
<evidence type="ECO:0000313" key="3">
    <source>
        <dbReference type="EMBL" id="KAE8715984.1"/>
    </source>
</evidence>